<protein>
    <submittedName>
        <fullName evidence="2">Uncharacterized protein</fullName>
    </submittedName>
</protein>
<reference evidence="2" key="1">
    <citation type="journal article" date="2022" name="bioRxiv">
        <title>Genomics of Preaxostyla Flagellates Illuminates Evolutionary Transitions and the Path Towards Mitochondrial Loss.</title>
        <authorList>
            <person name="Novak L.V.F."/>
            <person name="Treitli S.C."/>
            <person name="Pyrih J."/>
            <person name="Halakuc P."/>
            <person name="Pipaliya S.V."/>
            <person name="Vacek V."/>
            <person name="Brzon O."/>
            <person name="Soukal P."/>
            <person name="Eme L."/>
            <person name="Dacks J.B."/>
            <person name="Karnkowska A."/>
            <person name="Elias M."/>
            <person name="Hampl V."/>
        </authorList>
    </citation>
    <scope>NUCLEOTIDE SEQUENCE</scope>
    <source>
        <strain evidence="2">RCP-MX</strain>
    </source>
</reference>
<evidence type="ECO:0000256" key="1">
    <source>
        <dbReference type="SAM" id="MobiDB-lite"/>
    </source>
</evidence>
<proteinExistence type="predicted"/>
<organism evidence="2 3">
    <name type="scientific">Paratrimastix pyriformis</name>
    <dbReference type="NCBI Taxonomy" id="342808"/>
    <lineage>
        <taxon>Eukaryota</taxon>
        <taxon>Metamonada</taxon>
        <taxon>Preaxostyla</taxon>
        <taxon>Paratrimastigidae</taxon>
        <taxon>Paratrimastix</taxon>
    </lineage>
</organism>
<accession>A0ABQ8UJC8</accession>
<dbReference type="EMBL" id="JAPMOS010000031">
    <property type="protein sequence ID" value="KAJ4458328.1"/>
    <property type="molecule type" value="Genomic_DNA"/>
</dbReference>
<evidence type="ECO:0000313" key="2">
    <source>
        <dbReference type="EMBL" id="KAJ4458328.1"/>
    </source>
</evidence>
<gene>
    <name evidence="2" type="ORF">PAPYR_6013</name>
</gene>
<sequence>MSSLTETSGSLQWLSNAIKKHESGLARRVRHHYERDAGYLRADICSLVDFIAEHAPKEFSEHVSSYLFPMLSSFTIDVLDRYSEINSDPHYRKHPRSLFHPKRCLTHRHQIMPSRLQRWCNIPGIVSPFLHHHRSTLLHVNGTLVPPQLVPVAPLEMTSEPLYSGDPGPPQPRARRRRRR</sequence>
<name>A0ABQ8UJC8_9EUKA</name>
<evidence type="ECO:0000313" key="3">
    <source>
        <dbReference type="Proteomes" id="UP001141327"/>
    </source>
</evidence>
<feature type="region of interest" description="Disordered" evidence="1">
    <location>
        <begin position="158"/>
        <end position="180"/>
    </location>
</feature>
<dbReference type="Proteomes" id="UP001141327">
    <property type="component" value="Unassembled WGS sequence"/>
</dbReference>
<keyword evidence="3" id="KW-1185">Reference proteome</keyword>
<comment type="caution">
    <text evidence="2">The sequence shown here is derived from an EMBL/GenBank/DDBJ whole genome shotgun (WGS) entry which is preliminary data.</text>
</comment>